<dbReference type="InterPro" id="IPR001478">
    <property type="entry name" value="PDZ"/>
</dbReference>
<dbReference type="PANTHER" id="PTHR23348">
    <property type="entry name" value="PERIAXIN/AHNAK"/>
    <property type="match status" value="1"/>
</dbReference>
<reference evidence="5" key="3">
    <citation type="submission" date="2025-09" db="UniProtKB">
        <authorList>
            <consortium name="Ensembl"/>
        </authorList>
    </citation>
    <scope>IDENTIFICATION</scope>
    <source>
        <strain evidence="5">Isolate ISIS603380</strain>
    </source>
</reference>
<evidence type="ECO:0000259" key="4">
    <source>
        <dbReference type="PROSITE" id="PS50106"/>
    </source>
</evidence>
<dbReference type="GO" id="GO:0043484">
    <property type="term" value="P:regulation of RNA splicing"/>
    <property type="evidence" value="ECO:0007669"/>
    <property type="project" value="TreeGrafter"/>
</dbReference>
<dbReference type="PANTHER" id="PTHR23348:SF37">
    <property type="entry name" value="PROTEIN AHNAK2"/>
    <property type="match status" value="1"/>
</dbReference>
<name>G3UJ26_LOXAF</name>
<evidence type="ECO:0000256" key="2">
    <source>
        <dbReference type="ARBA" id="ARBA00023242"/>
    </source>
</evidence>
<feature type="region of interest" description="Disordered" evidence="3">
    <location>
        <begin position="287"/>
        <end position="306"/>
    </location>
</feature>
<protein>
    <recommendedName>
        <fullName evidence="4">PDZ domain-containing protein</fullName>
    </recommendedName>
</protein>
<dbReference type="FunFam" id="2.30.42.10:FF:000106">
    <property type="entry name" value="Neuroblast differentiation-associated protein AHNAK"/>
    <property type="match status" value="1"/>
</dbReference>
<dbReference type="HOGENOM" id="CLU_479487_0_0_1"/>
<evidence type="ECO:0000313" key="5">
    <source>
        <dbReference type="Ensembl" id="ENSLAFP00000027834.1"/>
    </source>
</evidence>
<evidence type="ECO:0000313" key="6">
    <source>
        <dbReference type="Proteomes" id="UP000007646"/>
    </source>
</evidence>
<dbReference type="AlphaFoldDB" id="G3UJ26"/>
<sequence length="521" mass="53799">MEKEEEEATRELLLPNWQGSGSHGLTIAQRDDGVFVQEVMRNSPAARTGVVKEGDQIVGATIYFDNLQSGEVTQLLNTMGHHTVGLKLHRKGDRSPEPGQTWTHEVFSSHSSEVVLSGDDEEYQRIYTTKIKPRLRSEDGVEGDLGETQSRTITVTRRVTAYTVDVTGREGAKDVDISSPEFKIKIPRHELTEISHVDVETQPGKTVIRLPSGSGVVSPTTGSAVDIQAGAISASGPELQGAGHSKVQVTVPGIKVGSPGINVSAKGLDLGGKGGIQVSGVDISSSPGSGAVNVQGPSLESGNNGKIKIPTMKMPKFGVSTGPESQAPEVGLSVSAPELSVGHKDGKPGLTIGANIQAPQLEVSAPSASIEGLEGKLKGPHITGPSIEGGLGLKGAKPQGSIGLDISAPKVEGSITGPSVEVRAPDVDVHGAGGKLSMPEMKVPKFSVSGSKGEGAGIDVTLPAGEVTLPAVSGDVSLPGVAPGGLEGKVKGAKVKTPEMIIQKPKISMQDVDLSLRSPKL</sequence>
<dbReference type="Ensembl" id="ENSLAFT00000036175.1">
    <property type="protein sequence ID" value="ENSLAFP00000027834.1"/>
    <property type="gene ID" value="ENSLAFG00000029676.1"/>
</dbReference>
<dbReference type="OMA" id="IKGHEIN"/>
<evidence type="ECO:0000256" key="1">
    <source>
        <dbReference type="ARBA" id="ARBA00004123"/>
    </source>
</evidence>
<accession>G3UJ26</accession>
<comment type="subcellular location">
    <subcellularLocation>
        <location evidence="1">Nucleus</location>
    </subcellularLocation>
</comment>
<reference evidence="5 6" key="1">
    <citation type="submission" date="2009-06" db="EMBL/GenBank/DDBJ databases">
        <title>The Genome Sequence of Loxodonta africana (African elephant).</title>
        <authorList>
            <person name="Di Palma F."/>
            <person name="Heiman D."/>
            <person name="Young S."/>
            <person name="Johnson J."/>
            <person name="Lander E.S."/>
            <person name="Lindblad-Toh K."/>
        </authorList>
    </citation>
    <scope>NUCLEOTIDE SEQUENCE [LARGE SCALE GENOMIC DNA]</scope>
    <source>
        <strain evidence="5 6">Isolate ISIS603380</strain>
    </source>
</reference>
<dbReference type="GeneTree" id="ENSGT00940000154902"/>
<evidence type="ECO:0000256" key="3">
    <source>
        <dbReference type="SAM" id="MobiDB-lite"/>
    </source>
</evidence>
<dbReference type="Proteomes" id="UP000007646">
    <property type="component" value="Unassembled WGS sequence"/>
</dbReference>
<feature type="compositionally biased region" description="Polar residues" evidence="3">
    <location>
        <begin position="295"/>
        <end position="304"/>
    </location>
</feature>
<dbReference type="InterPro" id="IPR036034">
    <property type="entry name" value="PDZ_sf"/>
</dbReference>
<dbReference type="STRING" id="9785.ENSLAFP00000027834"/>
<dbReference type="GO" id="GO:0005634">
    <property type="term" value="C:nucleus"/>
    <property type="evidence" value="ECO:0007669"/>
    <property type="project" value="UniProtKB-SubCell"/>
</dbReference>
<dbReference type="SMART" id="SM00228">
    <property type="entry name" value="PDZ"/>
    <property type="match status" value="1"/>
</dbReference>
<dbReference type="GO" id="GO:0043034">
    <property type="term" value="C:costamere"/>
    <property type="evidence" value="ECO:0007669"/>
    <property type="project" value="TreeGrafter"/>
</dbReference>
<dbReference type="InterPro" id="IPR052082">
    <property type="entry name" value="Myelin_sheath_structural"/>
</dbReference>
<proteinExistence type="predicted"/>
<keyword evidence="6" id="KW-1185">Reference proteome</keyword>
<dbReference type="Gene3D" id="2.30.42.10">
    <property type="match status" value="1"/>
</dbReference>
<feature type="domain" description="PDZ" evidence="4">
    <location>
        <begin position="1"/>
        <end position="58"/>
    </location>
</feature>
<dbReference type="InParanoid" id="G3UJ26"/>
<dbReference type="SUPFAM" id="SSF50156">
    <property type="entry name" value="PDZ domain-like"/>
    <property type="match status" value="1"/>
</dbReference>
<reference evidence="5" key="2">
    <citation type="submission" date="2025-08" db="UniProtKB">
        <authorList>
            <consortium name="Ensembl"/>
        </authorList>
    </citation>
    <scope>IDENTIFICATION</scope>
    <source>
        <strain evidence="5">Isolate ISIS603380</strain>
    </source>
</reference>
<organism evidence="5 6">
    <name type="scientific">Loxodonta africana</name>
    <name type="common">African elephant</name>
    <dbReference type="NCBI Taxonomy" id="9785"/>
    <lineage>
        <taxon>Eukaryota</taxon>
        <taxon>Metazoa</taxon>
        <taxon>Chordata</taxon>
        <taxon>Craniata</taxon>
        <taxon>Vertebrata</taxon>
        <taxon>Euteleostomi</taxon>
        <taxon>Mammalia</taxon>
        <taxon>Eutheria</taxon>
        <taxon>Afrotheria</taxon>
        <taxon>Proboscidea</taxon>
        <taxon>Elephantidae</taxon>
        <taxon>Loxodonta</taxon>
    </lineage>
</organism>
<keyword evidence="2" id="KW-0539">Nucleus</keyword>
<dbReference type="PROSITE" id="PS50106">
    <property type="entry name" value="PDZ"/>
    <property type="match status" value="1"/>
</dbReference>
<dbReference type="eggNOG" id="ENOG502QTQ3">
    <property type="taxonomic scope" value="Eukaryota"/>
</dbReference>
<dbReference type="Pfam" id="PF00595">
    <property type="entry name" value="PDZ"/>
    <property type="match status" value="1"/>
</dbReference>